<keyword evidence="3" id="KW-1185">Reference proteome</keyword>
<gene>
    <name evidence="2" type="ORF">GCM10010964_18740</name>
</gene>
<proteinExistence type="predicted"/>
<comment type="caution">
    <text evidence="2">The sequence shown here is derived from an EMBL/GenBank/DDBJ whole genome shotgun (WGS) entry which is preliminary data.</text>
</comment>
<dbReference type="RefSeq" id="WP_188899739.1">
    <property type="nucleotide sequence ID" value="NZ_BMKS01000004.1"/>
</dbReference>
<dbReference type="EMBL" id="BMKS01000004">
    <property type="protein sequence ID" value="GGG31048.1"/>
    <property type="molecule type" value="Genomic_DNA"/>
</dbReference>
<reference evidence="2 3" key="1">
    <citation type="journal article" date="2014" name="Int. J. Syst. Evol. Microbiol.">
        <title>Complete genome sequence of Corynebacterium casei LMG S-19264T (=DSM 44701T), isolated from a smear-ripened cheese.</title>
        <authorList>
            <consortium name="US DOE Joint Genome Institute (JGI-PGF)"/>
            <person name="Walter F."/>
            <person name="Albersmeier A."/>
            <person name="Kalinowski J."/>
            <person name="Ruckert C."/>
        </authorList>
    </citation>
    <scope>NUCLEOTIDE SEQUENCE [LARGE SCALE GENOMIC DNA]</scope>
    <source>
        <strain evidence="2 3">CGMCC 1.16330</strain>
    </source>
</reference>
<evidence type="ECO:0000313" key="3">
    <source>
        <dbReference type="Proteomes" id="UP000597507"/>
    </source>
</evidence>
<feature type="domain" description="Bacteriophage Mu Gp45 N-terminal" evidence="1">
    <location>
        <begin position="17"/>
        <end position="84"/>
    </location>
</feature>
<dbReference type="AlphaFoldDB" id="A0A8J2ZAE4"/>
<dbReference type="Pfam" id="PF06890">
    <property type="entry name" value="Phage_Mu_Gp45"/>
    <property type="match status" value="1"/>
</dbReference>
<name>A0A8J2ZAE4_9PROT</name>
<organism evidence="2 3">
    <name type="scientific">Caldovatus sediminis</name>
    <dbReference type="NCBI Taxonomy" id="2041189"/>
    <lineage>
        <taxon>Bacteria</taxon>
        <taxon>Pseudomonadati</taxon>
        <taxon>Pseudomonadota</taxon>
        <taxon>Alphaproteobacteria</taxon>
        <taxon>Acetobacterales</taxon>
        <taxon>Roseomonadaceae</taxon>
        <taxon>Caldovatus</taxon>
    </lineage>
</organism>
<evidence type="ECO:0000313" key="2">
    <source>
        <dbReference type="EMBL" id="GGG31048.1"/>
    </source>
</evidence>
<dbReference type="Proteomes" id="UP000597507">
    <property type="component" value="Unassembled WGS sequence"/>
</dbReference>
<dbReference type="InterPro" id="IPR053861">
    <property type="entry name" value="Phage_Mu_Gp45_N"/>
</dbReference>
<protein>
    <recommendedName>
        <fullName evidence="1">Bacteriophage Mu Gp45 N-terminal domain-containing protein</fullName>
    </recommendedName>
</protein>
<evidence type="ECO:0000259" key="1">
    <source>
        <dbReference type="Pfam" id="PF06890"/>
    </source>
</evidence>
<sequence length="187" mass="19498">MDALTELAMALRGLAVRGLVVRVADGGQTQTVDVETHQGVVRSSVEVLQPFGLGSVPQGEGALAVLLALGGDPADMVALPLAHPSVRFGALAPGETVLYDAAGNRLHFRNGSLCELKVGARVLVSTRRVEIEASAEGLRITGDVEIVGNLRVSGEVEDHAGSMQEMRERYNAHGHPGAGPPPTPPMD</sequence>
<accession>A0A8J2ZAE4</accession>